<gene>
    <name evidence="2" type="ORF">SPIRO4BDMA_40793</name>
</gene>
<dbReference type="EMBL" id="FWDO01000004">
    <property type="protein sequence ID" value="SLM18221.1"/>
    <property type="molecule type" value="Genomic_DNA"/>
</dbReference>
<evidence type="ECO:0000256" key="1">
    <source>
        <dbReference type="ARBA" id="ARBA00010552"/>
    </source>
</evidence>
<dbReference type="Gene3D" id="3.30.1330.40">
    <property type="entry name" value="RutC-like"/>
    <property type="match status" value="1"/>
</dbReference>
<dbReference type="InterPro" id="IPR006175">
    <property type="entry name" value="YjgF/YER057c/UK114"/>
</dbReference>
<dbReference type="Pfam" id="PF01042">
    <property type="entry name" value="Ribonuc_L-PSP"/>
    <property type="match status" value="1"/>
</dbReference>
<dbReference type="InterPro" id="IPR019897">
    <property type="entry name" value="RidA_CS"/>
</dbReference>
<dbReference type="PROSITE" id="PS01094">
    <property type="entry name" value="UPF0076"/>
    <property type="match status" value="1"/>
</dbReference>
<protein>
    <submittedName>
        <fullName evidence="2">Putative Endoribonuclease L-PSP</fullName>
    </submittedName>
</protein>
<comment type="similarity">
    <text evidence="1">Belongs to the RutC family.</text>
</comment>
<dbReference type="AlphaFoldDB" id="A0A3P3XPK1"/>
<dbReference type="CDD" id="cd00448">
    <property type="entry name" value="YjgF_YER057c_UK114_family"/>
    <property type="match status" value="1"/>
</dbReference>
<evidence type="ECO:0000313" key="2">
    <source>
        <dbReference type="EMBL" id="SLM18221.1"/>
    </source>
</evidence>
<reference evidence="2" key="1">
    <citation type="submission" date="2017-02" db="EMBL/GenBank/DDBJ databases">
        <authorList>
            <person name="Regsiter A."/>
            <person name="William W."/>
        </authorList>
    </citation>
    <scope>NUCLEOTIDE SEQUENCE</scope>
    <source>
        <strain evidence="2">BdmA 4</strain>
    </source>
</reference>
<sequence length="136" mass="14804">MEYKRRLKSAIMKKQEIVCDGIAKSANPLSQGLKFGNLVFLSGQLGRNPDTGKLENGVYNQTVRVLSNLKSLLETEGLSMRDILKTTIFMADISKVAEMNKAYGEFFAAPFPTRSCIEVSALGGGAEVEIEVIAGK</sequence>
<dbReference type="GO" id="GO:0019239">
    <property type="term" value="F:deaminase activity"/>
    <property type="evidence" value="ECO:0007669"/>
    <property type="project" value="TreeGrafter"/>
</dbReference>
<dbReference type="InterPro" id="IPR035959">
    <property type="entry name" value="RutC-like_sf"/>
</dbReference>
<dbReference type="GO" id="GO:0005829">
    <property type="term" value="C:cytosol"/>
    <property type="evidence" value="ECO:0007669"/>
    <property type="project" value="TreeGrafter"/>
</dbReference>
<dbReference type="NCBIfam" id="TIGR00004">
    <property type="entry name" value="Rid family detoxifying hydrolase"/>
    <property type="match status" value="1"/>
</dbReference>
<organism evidence="2">
    <name type="scientific">uncultured spirochete</name>
    <dbReference type="NCBI Taxonomy" id="156406"/>
    <lineage>
        <taxon>Bacteria</taxon>
        <taxon>Pseudomonadati</taxon>
        <taxon>Spirochaetota</taxon>
        <taxon>Spirochaetia</taxon>
        <taxon>Spirochaetales</taxon>
        <taxon>environmental samples</taxon>
    </lineage>
</organism>
<dbReference type="PANTHER" id="PTHR11803">
    <property type="entry name" value="2-IMINOBUTANOATE/2-IMINOPROPANOATE DEAMINASE RIDA"/>
    <property type="match status" value="1"/>
</dbReference>
<proteinExistence type="inferred from homology"/>
<name>A0A3P3XPK1_9SPIR</name>
<dbReference type="FunFam" id="3.30.1330.40:FF:000001">
    <property type="entry name" value="L-PSP family endoribonuclease"/>
    <property type="match status" value="1"/>
</dbReference>
<accession>A0A3P3XPK1</accession>
<dbReference type="PANTHER" id="PTHR11803:SF39">
    <property type="entry name" value="2-IMINOBUTANOATE_2-IMINOPROPANOATE DEAMINASE"/>
    <property type="match status" value="1"/>
</dbReference>
<dbReference type="SUPFAM" id="SSF55298">
    <property type="entry name" value="YjgF-like"/>
    <property type="match status" value="1"/>
</dbReference>
<dbReference type="InterPro" id="IPR006056">
    <property type="entry name" value="RidA"/>
</dbReference>